<evidence type="ECO:0000256" key="4">
    <source>
        <dbReference type="ARBA" id="ARBA00023242"/>
    </source>
</evidence>
<keyword evidence="5" id="KW-1185">Reference proteome</keyword>
<dbReference type="Pfam" id="PF03985">
    <property type="entry name" value="Paf1"/>
    <property type="match status" value="1"/>
</dbReference>
<comment type="subcellular location">
    <subcellularLocation>
        <location evidence="1">Nucleus</location>
    </subcellularLocation>
</comment>
<evidence type="ECO:0000256" key="3">
    <source>
        <dbReference type="ARBA" id="ARBA00020462"/>
    </source>
</evidence>
<evidence type="ECO:0000256" key="1">
    <source>
        <dbReference type="ARBA" id="ARBA00004123"/>
    </source>
</evidence>
<organism evidence="5 6">
    <name type="scientific">Drosophila arizonae</name>
    <name type="common">Fruit fly</name>
    <dbReference type="NCBI Taxonomy" id="7263"/>
    <lineage>
        <taxon>Eukaryota</taxon>
        <taxon>Metazoa</taxon>
        <taxon>Ecdysozoa</taxon>
        <taxon>Arthropoda</taxon>
        <taxon>Hexapoda</taxon>
        <taxon>Insecta</taxon>
        <taxon>Pterygota</taxon>
        <taxon>Neoptera</taxon>
        <taxon>Endopterygota</taxon>
        <taxon>Diptera</taxon>
        <taxon>Brachycera</taxon>
        <taxon>Muscomorpha</taxon>
        <taxon>Ephydroidea</taxon>
        <taxon>Drosophilidae</taxon>
        <taxon>Drosophila</taxon>
    </lineage>
</organism>
<dbReference type="PANTHER" id="PTHR23188">
    <property type="entry name" value="RNA POLYMERASE II-ASSOCIATED FACTOR 1 HOMOLOG"/>
    <property type="match status" value="1"/>
</dbReference>
<sequence length="325" mass="37776">MDACEQENKVKKRKDKLFPFKCSEAYTNELPDPKIDCKFLPCGKSLMDYTEEPISFPQLEMQLSHTFNGLHMLFDIDLINQNCYNQVPGEANEMDPKDAELLTDIEAVQINNSTLKGSYTFLTRAQEYRELLAKKRSTMPRLQHLEPESDDLDLDSFSVEQQIQIIEQTFVDVNRPLCAHPTKSNSSVRPVAQLPVFPESRQLELVQVHFHTPPFANTNSILKDCGSYYINFKQKPEPVFQRINQKYGKYLTAYLSEQRFRVPISETNESDDCVERFILREKDGCLYYQMLSKYIRLQKDQTIQDSFSSLSLLASPHKTFSIDMY</sequence>
<name>A0ABM1NP03_DROAR</name>
<evidence type="ECO:0000313" key="5">
    <source>
        <dbReference type="Proteomes" id="UP000694904"/>
    </source>
</evidence>
<dbReference type="Proteomes" id="UP000694904">
    <property type="component" value="Chromosome 3"/>
</dbReference>
<evidence type="ECO:0000256" key="2">
    <source>
        <dbReference type="ARBA" id="ARBA00007560"/>
    </source>
</evidence>
<reference evidence="6" key="3">
    <citation type="submission" date="2025-08" db="UniProtKB">
        <authorList>
            <consortium name="RefSeq"/>
        </authorList>
    </citation>
    <scope>IDENTIFICATION</scope>
    <source>
        <tissue evidence="6">Whole organism</tissue>
    </source>
</reference>
<accession>A0ABM1NP03</accession>
<dbReference type="PANTHER" id="PTHR23188:SF12">
    <property type="entry name" value="RNA POLYMERASE II-ASSOCIATED FACTOR 1 HOMOLOG"/>
    <property type="match status" value="1"/>
</dbReference>
<keyword evidence="4" id="KW-0539">Nucleus</keyword>
<protein>
    <recommendedName>
        <fullName evidence="3">RNA polymerase II-associated factor 1 homolog</fullName>
    </recommendedName>
</protein>
<dbReference type="GeneID" id="108609480"/>
<reference evidence="5" key="1">
    <citation type="journal article" date="1997" name="Nucleic Acids Res.">
        <title>tRNAscan-SE: a program for improved detection of transfer RNA genes in genomic sequence.</title>
        <authorList>
            <person name="Lowe T.M."/>
            <person name="Eddy S.R."/>
        </authorList>
    </citation>
    <scope>NUCLEOTIDE SEQUENCE [LARGE SCALE GENOMIC DNA]</scope>
</reference>
<dbReference type="RefSeq" id="XP_017856689.1">
    <property type="nucleotide sequence ID" value="XM_018001200.1"/>
</dbReference>
<evidence type="ECO:0000313" key="6">
    <source>
        <dbReference type="RefSeq" id="XP_017856689.1"/>
    </source>
</evidence>
<proteinExistence type="inferred from homology"/>
<reference evidence="5" key="2">
    <citation type="journal article" date="2016" name="G3 (Bethesda)">
        <title>Genome Evolution in Three Species of Cactophilic Drosophila.</title>
        <authorList>
            <person name="Sanchez-Flores A."/>
            <person name="Penazola F."/>
            <person name="Carpinteyro-Ponce J."/>
            <person name="Nazario-Yepiz N."/>
            <person name="Abreu-Goodger C."/>
            <person name="Machado C.A."/>
            <person name="Markow T.A."/>
        </authorList>
    </citation>
    <scope>NUCLEOTIDE SEQUENCE [LARGE SCALE GENOMIC DNA]</scope>
</reference>
<dbReference type="InterPro" id="IPR007133">
    <property type="entry name" value="RNA_pol_II-assoc_Paf1"/>
</dbReference>
<gene>
    <name evidence="6" type="primary">LOC108609480</name>
</gene>
<comment type="similarity">
    <text evidence="2">Belongs to the PAF1 family.</text>
</comment>